<organism evidence="10 11">
    <name type="scientific">Kwoniella dejecticola CBS 10117</name>
    <dbReference type="NCBI Taxonomy" id="1296121"/>
    <lineage>
        <taxon>Eukaryota</taxon>
        <taxon>Fungi</taxon>
        <taxon>Dikarya</taxon>
        <taxon>Basidiomycota</taxon>
        <taxon>Agaricomycotina</taxon>
        <taxon>Tremellomycetes</taxon>
        <taxon>Tremellales</taxon>
        <taxon>Cryptococcaceae</taxon>
        <taxon>Kwoniella</taxon>
    </lineage>
</organism>
<evidence type="ECO:0000256" key="5">
    <source>
        <dbReference type="ARBA" id="ARBA00022692"/>
    </source>
</evidence>
<feature type="region of interest" description="Disordered" evidence="8">
    <location>
        <begin position="1"/>
        <end position="20"/>
    </location>
</feature>
<dbReference type="RefSeq" id="XP_065824195.1">
    <property type="nucleotide sequence ID" value="XM_065968123.1"/>
</dbReference>
<dbReference type="GO" id="GO:0005886">
    <property type="term" value="C:plasma membrane"/>
    <property type="evidence" value="ECO:0007669"/>
    <property type="project" value="UniProtKB-SubCell"/>
</dbReference>
<keyword evidence="6 9" id="KW-1133">Transmembrane helix</keyword>
<keyword evidence="7 9" id="KW-0472">Membrane</keyword>
<dbReference type="SUPFAM" id="SSF144083">
    <property type="entry name" value="Magnesium transport protein CorA, transmembrane region"/>
    <property type="match status" value="1"/>
</dbReference>
<dbReference type="Gene3D" id="1.20.58.340">
    <property type="entry name" value="Magnesium transport protein CorA, transmembrane region"/>
    <property type="match status" value="1"/>
</dbReference>
<evidence type="ECO:0000256" key="7">
    <source>
        <dbReference type="ARBA" id="ARBA00023136"/>
    </source>
</evidence>
<reference evidence="10" key="1">
    <citation type="submission" date="2013-07" db="EMBL/GenBank/DDBJ databases">
        <authorList>
            <consortium name="The Broad Institute Genome Sequencing Platform"/>
            <person name="Cuomo C."/>
            <person name="Litvintseva A."/>
            <person name="Chen Y."/>
            <person name="Heitman J."/>
            <person name="Sun S."/>
            <person name="Springer D."/>
            <person name="Dromer F."/>
            <person name="Young S.K."/>
            <person name="Zeng Q."/>
            <person name="Gargeya S."/>
            <person name="Fitzgerald M."/>
            <person name="Abouelleil A."/>
            <person name="Alvarado L."/>
            <person name="Berlin A.M."/>
            <person name="Chapman S.B."/>
            <person name="Dewar J."/>
            <person name="Goldberg J."/>
            <person name="Griggs A."/>
            <person name="Gujja S."/>
            <person name="Hansen M."/>
            <person name="Howarth C."/>
            <person name="Imamovic A."/>
            <person name="Larimer J."/>
            <person name="McCowan C."/>
            <person name="Murphy C."/>
            <person name="Pearson M."/>
            <person name="Priest M."/>
            <person name="Roberts A."/>
            <person name="Saif S."/>
            <person name="Shea T."/>
            <person name="Sykes S."/>
            <person name="Wortman J."/>
            <person name="Nusbaum C."/>
            <person name="Birren B."/>
        </authorList>
    </citation>
    <scope>NUCLEOTIDE SEQUENCE</scope>
    <source>
        <strain evidence="10">CBS 10117</strain>
    </source>
</reference>
<dbReference type="SUPFAM" id="SSF143865">
    <property type="entry name" value="CorA soluble domain-like"/>
    <property type="match status" value="1"/>
</dbReference>
<keyword evidence="5 9" id="KW-0812">Transmembrane</keyword>
<protein>
    <recommendedName>
        <fullName evidence="12">Magnesium transporter</fullName>
    </recommendedName>
</protein>
<name>A0AAJ8MEC7_9TREE</name>
<evidence type="ECO:0000256" key="4">
    <source>
        <dbReference type="ARBA" id="ARBA00022475"/>
    </source>
</evidence>
<dbReference type="AlphaFoldDB" id="A0AAJ8MEC7"/>
<gene>
    <name evidence="10" type="ORF">I303_100472</name>
</gene>
<dbReference type="InterPro" id="IPR045863">
    <property type="entry name" value="CorA_TM1_TM2"/>
</dbReference>
<feature type="transmembrane region" description="Helical" evidence="9">
    <location>
        <begin position="415"/>
        <end position="436"/>
    </location>
</feature>
<evidence type="ECO:0000256" key="2">
    <source>
        <dbReference type="ARBA" id="ARBA00009765"/>
    </source>
</evidence>
<proteinExistence type="inferred from homology"/>
<dbReference type="InterPro" id="IPR045861">
    <property type="entry name" value="CorA_cytoplasmic_dom"/>
</dbReference>
<dbReference type="GeneID" id="28964171"/>
<evidence type="ECO:0000313" key="11">
    <source>
        <dbReference type="Proteomes" id="UP000078595"/>
    </source>
</evidence>
<sequence>MASAMGDPLQAEECETTQVSMHESIPEALIQQLSARSETGGDNFDRIHDPFLSSINKPKAYIVARQYTRDATIVQPSSEMLGEHLDLEVQLEKLSEIIRAREEGSCIWINVLGVASVAIQGMAELCGLSLNTFTDHKQLSEHRHHRSHVEVHPTYTYIQLLIQDTLKPLNTTPILDIVKDLWTPPSSNALDALQQSNADKRLSSKSSRDKALPIEKMCRPGFISIFIVPSKNILVTIAQEYFNCPATRLVMHTAKMDMTLPGQLDIGCNGELLGLSMVHRITGYASGIMRNVDKRIRIWDDRIRNDFSAIDVNEIHRLITNLNDFLKRFKALNRVHKKLRAHQHSINTSSEQRADESAAIAQKSRRYMDTMLDQGEETICRVSEEVDGHIDRLRYLESFYFSVLSTRANASMERLAIVTIVFLPLTFIASYFSMGFEDFPDLRERPSYFWEIATPLSVAFFVIFAYASLQRGLSLASKTAGSFLPWWRGKSKWWITDIVIWYRLTFTNRVKVKQRSNGPHRGSAGV</sequence>
<dbReference type="GO" id="GO:0015087">
    <property type="term" value="F:cobalt ion transmembrane transporter activity"/>
    <property type="evidence" value="ECO:0007669"/>
    <property type="project" value="TreeGrafter"/>
</dbReference>
<feature type="transmembrane region" description="Helical" evidence="9">
    <location>
        <begin position="448"/>
        <end position="469"/>
    </location>
</feature>
<reference evidence="10" key="2">
    <citation type="submission" date="2024-02" db="EMBL/GenBank/DDBJ databases">
        <title>Comparative genomics of Cryptococcus and Kwoniella reveals pathogenesis evolution and contrasting modes of karyotype evolution via chromosome fusion or intercentromeric recombination.</title>
        <authorList>
            <person name="Coelho M.A."/>
            <person name="David-Palma M."/>
            <person name="Shea T."/>
            <person name="Bowers K."/>
            <person name="McGinley-Smith S."/>
            <person name="Mohammad A.W."/>
            <person name="Gnirke A."/>
            <person name="Yurkov A.M."/>
            <person name="Nowrousian M."/>
            <person name="Sun S."/>
            <person name="Cuomo C.A."/>
            <person name="Heitman J."/>
        </authorList>
    </citation>
    <scope>NUCLEOTIDE SEQUENCE</scope>
    <source>
        <strain evidence="10">CBS 10117</strain>
    </source>
</reference>
<dbReference type="Pfam" id="PF01544">
    <property type="entry name" value="CorA"/>
    <property type="match status" value="1"/>
</dbReference>
<keyword evidence="4" id="KW-1003">Cell membrane</keyword>
<dbReference type="GO" id="GO:0050897">
    <property type="term" value="F:cobalt ion binding"/>
    <property type="evidence" value="ECO:0007669"/>
    <property type="project" value="TreeGrafter"/>
</dbReference>
<evidence type="ECO:0000256" key="3">
    <source>
        <dbReference type="ARBA" id="ARBA00022448"/>
    </source>
</evidence>
<dbReference type="EMBL" id="CP144530">
    <property type="protein sequence ID" value="WWC57937.1"/>
    <property type="molecule type" value="Genomic_DNA"/>
</dbReference>
<evidence type="ECO:0000313" key="10">
    <source>
        <dbReference type="EMBL" id="WWC57937.1"/>
    </source>
</evidence>
<dbReference type="KEGG" id="kdj:28964171"/>
<evidence type="ECO:0000256" key="6">
    <source>
        <dbReference type="ARBA" id="ARBA00022989"/>
    </source>
</evidence>
<evidence type="ECO:0000256" key="1">
    <source>
        <dbReference type="ARBA" id="ARBA00004651"/>
    </source>
</evidence>
<comment type="subcellular location">
    <subcellularLocation>
        <location evidence="1">Cell membrane</location>
        <topology evidence="1">Multi-pass membrane protein</topology>
    </subcellularLocation>
</comment>
<dbReference type="Proteomes" id="UP000078595">
    <property type="component" value="Chromosome 1"/>
</dbReference>
<dbReference type="GO" id="GO:0000287">
    <property type="term" value="F:magnesium ion binding"/>
    <property type="evidence" value="ECO:0007669"/>
    <property type="project" value="TreeGrafter"/>
</dbReference>
<evidence type="ECO:0000256" key="8">
    <source>
        <dbReference type="SAM" id="MobiDB-lite"/>
    </source>
</evidence>
<keyword evidence="3" id="KW-0813">Transport</keyword>
<evidence type="ECO:0008006" key="12">
    <source>
        <dbReference type="Google" id="ProtNLM"/>
    </source>
</evidence>
<dbReference type="PANTHER" id="PTHR46494:SF1">
    <property type="entry name" value="CORA FAMILY METAL ION TRANSPORTER (EUROFUNG)"/>
    <property type="match status" value="1"/>
</dbReference>
<dbReference type="PANTHER" id="PTHR46494">
    <property type="entry name" value="CORA FAMILY METAL ION TRANSPORTER (EUROFUNG)"/>
    <property type="match status" value="1"/>
</dbReference>
<dbReference type="InterPro" id="IPR002523">
    <property type="entry name" value="MgTranspt_CorA/ZnTranspt_ZntB"/>
</dbReference>
<accession>A0AAJ8MEC7</accession>
<keyword evidence="11" id="KW-1185">Reference proteome</keyword>
<comment type="similarity">
    <text evidence="2">Belongs to the CorA metal ion transporter (MIT) (TC 1.A.35) family.</text>
</comment>
<dbReference type="GO" id="GO:0015095">
    <property type="term" value="F:magnesium ion transmembrane transporter activity"/>
    <property type="evidence" value="ECO:0007669"/>
    <property type="project" value="TreeGrafter"/>
</dbReference>
<evidence type="ECO:0000256" key="9">
    <source>
        <dbReference type="SAM" id="Phobius"/>
    </source>
</evidence>